<evidence type="ECO:0000313" key="2">
    <source>
        <dbReference type="EMBL" id="KAE9977651.1"/>
    </source>
</evidence>
<proteinExistence type="predicted"/>
<dbReference type="EMBL" id="WNWS01000149">
    <property type="protein sequence ID" value="KAE9977651.1"/>
    <property type="molecule type" value="Genomic_DNA"/>
</dbReference>
<evidence type="ECO:0000313" key="4">
    <source>
        <dbReference type="Proteomes" id="UP000447873"/>
    </source>
</evidence>
<gene>
    <name evidence="3" type="ORF">EG327_006092</name>
    <name evidence="2" type="ORF">EG328_001866</name>
</gene>
<keyword evidence="5" id="KW-1185">Reference proteome</keyword>
<sequence length="190" mass="22640">MSVLLTPLSQALTYISTLLTPIFTTHPTAEQLQLQQEQQQKQHTKTQQEQARFKSWNALPLGHRWALESQQRASGRPSFWPEGDVDSDVYKRESGDAEVSRLGWVRWVEQERRKGPVRVMGDGEREREMREEGVRERKRRAQEREEREREDRRRGEVEVEEADPERREVRRLRGVLERERRMLDAEKRPG</sequence>
<name>A0A8H3Z2N4_VENIN</name>
<accession>A0A8H3Z2N4</accession>
<dbReference type="AlphaFoldDB" id="A0A8H3Z2N4"/>
<feature type="compositionally biased region" description="Basic and acidic residues" evidence="1">
    <location>
        <begin position="121"/>
        <end position="135"/>
    </location>
</feature>
<organism evidence="2 4">
    <name type="scientific">Venturia inaequalis</name>
    <name type="common">Apple scab fungus</name>
    <dbReference type="NCBI Taxonomy" id="5025"/>
    <lineage>
        <taxon>Eukaryota</taxon>
        <taxon>Fungi</taxon>
        <taxon>Dikarya</taxon>
        <taxon>Ascomycota</taxon>
        <taxon>Pezizomycotina</taxon>
        <taxon>Dothideomycetes</taxon>
        <taxon>Pleosporomycetidae</taxon>
        <taxon>Venturiales</taxon>
        <taxon>Venturiaceae</taxon>
        <taxon>Venturia</taxon>
    </lineage>
</organism>
<dbReference type="Proteomes" id="UP000447873">
    <property type="component" value="Unassembled WGS sequence"/>
</dbReference>
<evidence type="ECO:0000313" key="3">
    <source>
        <dbReference type="EMBL" id="KAE9981776.1"/>
    </source>
</evidence>
<evidence type="ECO:0000256" key="1">
    <source>
        <dbReference type="SAM" id="MobiDB-lite"/>
    </source>
</evidence>
<evidence type="ECO:0000313" key="5">
    <source>
        <dbReference type="Proteomes" id="UP000490939"/>
    </source>
</evidence>
<feature type="region of interest" description="Disordered" evidence="1">
    <location>
        <begin position="118"/>
        <end position="166"/>
    </location>
</feature>
<reference evidence="2 4" key="1">
    <citation type="submission" date="2018-12" db="EMBL/GenBank/DDBJ databases">
        <title>Venturia inaequalis Genome Resource.</title>
        <authorList>
            <person name="Lichtner F.J."/>
        </authorList>
    </citation>
    <scope>NUCLEOTIDE SEQUENCE [LARGE SCALE GENOMIC DNA]</scope>
    <source>
        <strain evidence="2 4">120213</strain>
        <strain evidence="3 5">DMI_063113</strain>
    </source>
</reference>
<dbReference type="Proteomes" id="UP000490939">
    <property type="component" value="Unassembled WGS sequence"/>
</dbReference>
<protein>
    <submittedName>
        <fullName evidence="2">Uncharacterized protein</fullName>
    </submittedName>
</protein>
<comment type="caution">
    <text evidence="2">The sequence shown here is derived from an EMBL/GenBank/DDBJ whole genome shotgun (WGS) entry which is preliminary data.</text>
</comment>
<feature type="compositionally biased region" description="Basic and acidic residues" evidence="1">
    <location>
        <begin position="142"/>
        <end position="157"/>
    </location>
</feature>
<feature type="region of interest" description="Disordered" evidence="1">
    <location>
        <begin position="68"/>
        <end position="96"/>
    </location>
</feature>
<dbReference type="EMBL" id="WNWR01000355">
    <property type="protein sequence ID" value="KAE9981776.1"/>
    <property type="molecule type" value="Genomic_DNA"/>
</dbReference>